<reference evidence="10" key="1">
    <citation type="submission" date="2006-10" db="EMBL/GenBank/DDBJ databases">
        <title>Complete sequence of Solibacter usitatus Ellin6076.</title>
        <authorList>
            <consortium name="US DOE Joint Genome Institute"/>
            <person name="Copeland A."/>
            <person name="Lucas S."/>
            <person name="Lapidus A."/>
            <person name="Barry K."/>
            <person name="Detter J.C."/>
            <person name="Glavina del Rio T."/>
            <person name="Hammon N."/>
            <person name="Israni S."/>
            <person name="Dalin E."/>
            <person name="Tice H."/>
            <person name="Pitluck S."/>
            <person name="Thompson L.S."/>
            <person name="Brettin T."/>
            <person name="Bruce D."/>
            <person name="Han C."/>
            <person name="Tapia R."/>
            <person name="Gilna P."/>
            <person name="Schmutz J."/>
            <person name="Larimer F."/>
            <person name="Land M."/>
            <person name="Hauser L."/>
            <person name="Kyrpides N."/>
            <person name="Mikhailova N."/>
            <person name="Janssen P.H."/>
            <person name="Kuske C.R."/>
            <person name="Richardson P."/>
        </authorList>
    </citation>
    <scope>NUCLEOTIDE SEQUENCE</scope>
    <source>
        <strain evidence="10">Ellin6076</strain>
    </source>
</reference>
<keyword evidence="4" id="KW-0808">Transferase</keyword>
<feature type="transmembrane region" description="Helical" evidence="8">
    <location>
        <begin position="145"/>
        <end position="160"/>
    </location>
</feature>
<feature type="transmembrane region" description="Helical" evidence="8">
    <location>
        <begin position="21"/>
        <end position="38"/>
    </location>
</feature>
<sequence>MQPTSPRPSFAGIVNRGSFPGALLLAAYFLATSIYISYHRLFWFDEVFTTLTTRMPDWHTIWRALVEENADPSPFGFFVIARIFDKIFGPGEIGIRLPSALAMTAGMLITYDCVRRVADSLHGLIAMAAVSCSFVTYYGYEGRCYALLFLFASAVCWAWIGNRSALLLFALFFGGVLIHYYLVLCLVPLVMDEAWRWRPWKRPSGRIVASILGSLVGIAVLSPQILASRHVHGGKWWTLINTRQIPIVLTDIFPAGLFLLAMATVWIVWAVPRKPIMVAPVSTAERVGWSFLLTLVAGYIGARLVTHAFLNRYFIGMIPGVAIAFSCSLWRRFPGITRIPVGILVLLAGYGMANQAAYVMQVEEIPAFGPAQARTRAILKMEDQLSSQGKSFIVFDDGDLRFLEARYYSKHPERYLVWRDEMPPPARYYPMQVWTVDEIKRHSREAAFLDLPAKRLELLQRSGFRTILSRHDPLMVTFLD</sequence>
<accession>Q025S7</accession>
<keyword evidence="7 8" id="KW-0472">Membrane</keyword>
<evidence type="ECO:0000313" key="10">
    <source>
        <dbReference type="EMBL" id="ABJ83242.1"/>
    </source>
</evidence>
<evidence type="ECO:0000256" key="2">
    <source>
        <dbReference type="ARBA" id="ARBA00022475"/>
    </source>
</evidence>
<dbReference type="InterPro" id="IPR050297">
    <property type="entry name" value="LipidA_mod_glycosyltrf_83"/>
</dbReference>
<dbReference type="GO" id="GO:0005886">
    <property type="term" value="C:plasma membrane"/>
    <property type="evidence" value="ECO:0007669"/>
    <property type="project" value="UniProtKB-SubCell"/>
</dbReference>
<dbReference type="AlphaFoldDB" id="Q025S7"/>
<evidence type="ECO:0000256" key="3">
    <source>
        <dbReference type="ARBA" id="ARBA00022676"/>
    </source>
</evidence>
<dbReference type="PANTHER" id="PTHR33908:SF11">
    <property type="entry name" value="MEMBRANE PROTEIN"/>
    <property type="match status" value="1"/>
</dbReference>
<feature type="domain" description="Glycosyltransferase RgtA/B/C/D-like" evidence="9">
    <location>
        <begin position="74"/>
        <end position="225"/>
    </location>
</feature>
<evidence type="ECO:0000256" key="4">
    <source>
        <dbReference type="ARBA" id="ARBA00022679"/>
    </source>
</evidence>
<dbReference type="GO" id="GO:0009103">
    <property type="term" value="P:lipopolysaccharide biosynthetic process"/>
    <property type="evidence" value="ECO:0007669"/>
    <property type="project" value="UniProtKB-ARBA"/>
</dbReference>
<feature type="transmembrane region" description="Helical" evidence="8">
    <location>
        <begin position="339"/>
        <end position="360"/>
    </location>
</feature>
<dbReference type="OrthoDB" id="9797178at2"/>
<dbReference type="Pfam" id="PF13231">
    <property type="entry name" value="PMT_2"/>
    <property type="match status" value="1"/>
</dbReference>
<evidence type="ECO:0000256" key="8">
    <source>
        <dbReference type="SAM" id="Phobius"/>
    </source>
</evidence>
<evidence type="ECO:0000256" key="5">
    <source>
        <dbReference type="ARBA" id="ARBA00022692"/>
    </source>
</evidence>
<keyword evidence="6 8" id="KW-1133">Transmembrane helix</keyword>
<keyword evidence="5 8" id="KW-0812">Transmembrane</keyword>
<dbReference type="eggNOG" id="COG1807">
    <property type="taxonomic scope" value="Bacteria"/>
</dbReference>
<feature type="transmembrane region" description="Helical" evidence="8">
    <location>
        <begin position="207"/>
        <end position="227"/>
    </location>
</feature>
<feature type="transmembrane region" description="Helical" evidence="8">
    <location>
        <begin position="167"/>
        <end position="191"/>
    </location>
</feature>
<gene>
    <name evidence="10" type="ordered locus">Acid_2252</name>
</gene>
<feature type="transmembrane region" description="Helical" evidence="8">
    <location>
        <begin position="248"/>
        <end position="269"/>
    </location>
</feature>
<evidence type="ECO:0000256" key="7">
    <source>
        <dbReference type="ARBA" id="ARBA00023136"/>
    </source>
</evidence>
<proteinExistence type="predicted"/>
<dbReference type="HOGENOM" id="CLU_568470_0_0_0"/>
<dbReference type="STRING" id="234267.Acid_2252"/>
<evidence type="ECO:0000256" key="1">
    <source>
        <dbReference type="ARBA" id="ARBA00004651"/>
    </source>
</evidence>
<organism evidence="10">
    <name type="scientific">Solibacter usitatus (strain Ellin6076)</name>
    <dbReference type="NCBI Taxonomy" id="234267"/>
    <lineage>
        <taxon>Bacteria</taxon>
        <taxon>Pseudomonadati</taxon>
        <taxon>Acidobacteriota</taxon>
        <taxon>Terriglobia</taxon>
        <taxon>Bryobacterales</taxon>
        <taxon>Solibacteraceae</taxon>
        <taxon>Candidatus Solibacter</taxon>
    </lineage>
</organism>
<comment type="subcellular location">
    <subcellularLocation>
        <location evidence="1">Cell membrane</location>
        <topology evidence="1">Multi-pass membrane protein</topology>
    </subcellularLocation>
</comment>
<dbReference type="GO" id="GO:0016763">
    <property type="term" value="F:pentosyltransferase activity"/>
    <property type="evidence" value="ECO:0007669"/>
    <property type="project" value="TreeGrafter"/>
</dbReference>
<name>Q025S7_SOLUE</name>
<feature type="transmembrane region" description="Helical" evidence="8">
    <location>
        <begin position="289"/>
        <end position="306"/>
    </location>
</feature>
<keyword evidence="3" id="KW-0328">Glycosyltransferase</keyword>
<dbReference type="InParanoid" id="Q025S7"/>
<dbReference type="PANTHER" id="PTHR33908">
    <property type="entry name" value="MANNOSYLTRANSFERASE YKCB-RELATED"/>
    <property type="match status" value="1"/>
</dbReference>
<dbReference type="KEGG" id="sus:Acid_2252"/>
<dbReference type="InterPro" id="IPR038731">
    <property type="entry name" value="RgtA/B/C-like"/>
</dbReference>
<feature type="transmembrane region" description="Helical" evidence="8">
    <location>
        <begin position="313"/>
        <end position="333"/>
    </location>
</feature>
<dbReference type="EMBL" id="CP000473">
    <property type="protein sequence ID" value="ABJ83242.1"/>
    <property type="molecule type" value="Genomic_DNA"/>
</dbReference>
<keyword evidence="2" id="KW-1003">Cell membrane</keyword>
<evidence type="ECO:0000256" key="6">
    <source>
        <dbReference type="ARBA" id="ARBA00022989"/>
    </source>
</evidence>
<evidence type="ECO:0000259" key="9">
    <source>
        <dbReference type="Pfam" id="PF13231"/>
    </source>
</evidence>
<protein>
    <recommendedName>
        <fullName evidence="9">Glycosyltransferase RgtA/B/C/D-like domain-containing protein</fullName>
    </recommendedName>
</protein>